<dbReference type="EMBL" id="CVRB01000001">
    <property type="protein sequence ID" value="CRK81642.1"/>
    <property type="molecule type" value="Genomic_DNA"/>
</dbReference>
<dbReference type="Gene3D" id="1.20.1740.10">
    <property type="entry name" value="Amino acid/polyamine transporter I"/>
    <property type="match status" value="1"/>
</dbReference>
<evidence type="ECO:0000256" key="7">
    <source>
        <dbReference type="SAM" id="Phobius"/>
    </source>
</evidence>
<keyword evidence="3 7" id="KW-0812">Transmembrane</keyword>
<feature type="transmembrane region" description="Helical" evidence="7">
    <location>
        <begin position="79"/>
        <end position="99"/>
    </location>
</feature>
<evidence type="ECO:0000313" key="10">
    <source>
        <dbReference type="Proteomes" id="UP000199087"/>
    </source>
</evidence>
<organism evidence="9 10">
    <name type="scientific">Neobacillus massiliamazoniensis</name>
    <dbReference type="NCBI Taxonomy" id="1499688"/>
    <lineage>
        <taxon>Bacteria</taxon>
        <taxon>Bacillati</taxon>
        <taxon>Bacillota</taxon>
        <taxon>Bacilli</taxon>
        <taxon>Bacillales</taxon>
        <taxon>Bacillaceae</taxon>
        <taxon>Neobacillus</taxon>
    </lineage>
</organism>
<feature type="transmembrane region" description="Helical" evidence="7">
    <location>
        <begin position="383"/>
        <end position="402"/>
    </location>
</feature>
<dbReference type="Proteomes" id="UP000199087">
    <property type="component" value="Unassembled WGS sequence"/>
</dbReference>
<name>A0A0U1NV69_9BACI</name>
<keyword evidence="2" id="KW-0813">Transport</keyword>
<evidence type="ECO:0000256" key="6">
    <source>
        <dbReference type="ARBA" id="ARBA00023136"/>
    </source>
</evidence>
<dbReference type="Pfam" id="PF00324">
    <property type="entry name" value="AA_permease"/>
    <property type="match status" value="1"/>
</dbReference>
<reference evidence="10" key="1">
    <citation type="submission" date="2015-05" db="EMBL/GenBank/DDBJ databases">
        <authorList>
            <person name="Urmite Genomes"/>
        </authorList>
    </citation>
    <scope>NUCLEOTIDE SEQUENCE [LARGE SCALE GENOMIC DNA]</scope>
    <source>
        <strain evidence="10">LF1</strain>
    </source>
</reference>
<protein>
    <submittedName>
        <fullName evidence="9">Amino acid permease-associated protein</fullName>
    </submittedName>
</protein>
<evidence type="ECO:0000256" key="1">
    <source>
        <dbReference type="ARBA" id="ARBA00004651"/>
    </source>
</evidence>
<keyword evidence="5 7" id="KW-1133">Transmembrane helix</keyword>
<feature type="transmembrane region" description="Helical" evidence="7">
    <location>
        <begin position="230"/>
        <end position="252"/>
    </location>
</feature>
<evidence type="ECO:0000256" key="5">
    <source>
        <dbReference type="ARBA" id="ARBA00022989"/>
    </source>
</evidence>
<feature type="transmembrane region" description="Helical" evidence="7">
    <location>
        <begin position="351"/>
        <end position="371"/>
    </location>
</feature>
<keyword evidence="10" id="KW-1185">Reference proteome</keyword>
<sequence>MSKAEGMKWWQLSLFGVGCTIGTGFFLGSSLAINMAGPSILIAFVIAAIGTYFVFDALSRMTAADPQQGGFRTYAKKAYGRWAGFSCGWVYWCSEVLIMGSQMTALSIFSRFWFPKVPLWIFATAYAILGLAVILIGVKVLNRLENILAVLKISAILMFIIIALLAIFGVIDGDRPIQFPDNKKAIFPGGVKGLWSSVIFAFYAFGGIEVLGLMAMNLTNPKEAPKAGKVMLFTLTTIYILSIGLAVIMVAWSSYNSKESPFVIALKAYHLSFVPHLFNGALIIAGFSTMAASLFAVTSILVNLGEEGDAPAFFSKKGRLKVPLPTLILTIIGISASIIIAFLMPGKIYEYITTAAGLMLLYNWIFILASSRKILELTLKDKTKYTIGTILILIAVSGTLFHHTSRPGFFISILFVGLIGVITFIMNLKWNKKKVLKPWPT</sequence>
<feature type="transmembrane region" description="Helical" evidence="7">
    <location>
        <begin position="324"/>
        <end position="345"/>
    </location>
</feature>
<evidence type="ECO:0000259" key="8">
    <source>
        <dbReference type="Pfam" id="PF00324"/>
    </source>
</evidence>
<accession>A0A0U1NV69</accession>
<comment type="subcellular location">
    <subcellularLocation>
        <location evidence="1">Cell membrane</location>
        <topology evidence="1">Multi-pass membrane protein</topology>
    </subcellularLocation>
</comment>
<dbReference type="GO" id="GO:0055085">
    <property type="term" value="P:transmembrane transport"/>
    <property type="evidence" value="ECO:0007669"/>
    <property type="project" value="InterPro"/>
</dbReference>
<dbReference type="PANTHER" id="PTHR43495">
    <property type="entry name" value="GABA PERMEASE"/>
    <property type="match status" value="1"/>
</dbReference>
<feature type="transmembrane region" description="Helical" evidence="7">
    <location>
        <begin position="119"/>
        <end position="138"/>
    </location>
</feature>
<feature type="transmembrane region" description="Helical" evidence="7">
    <location>
        <begin position="12"/>
        <end position="33"/>
    </location>
</feature>
<dbReference type="PROSITE" id="PS51257">
    <property type="entry name" value="PROKAR_LIPOPROTEIN"/>
    <property type="match status" value="1"/>
</dbReference>
<dbReference type="InterPro" id="IPR004841">
    <property type="entry name" value="AA-permease/SLC12A_dom"/>
</dbReference>
<dbReference type="PIRSF" id="PIRSF006060">
    <property type="entry name" value="AA_transporter"/>
    <property type="match status" value="1"/>
</dbReference>
<feature type="transmembrane region" description="Helical" evidence="7">
    <location>
        <begin position="150"/>
        <end position="171"/>
    </location>
</feature>
<dbReference type="AlphaFoldDB" id="A0A0U1NV69"/>
<dbReference type="PANTHER" id="PTHR43495:SF5">
    <property type="entry name" value="GAMMA-AMINOBUTYRIC ACID PERMEASE"/>
    <property type="match status" value="1"/>
</dbReference>
<dbReference type="RefSeq" id="WP_090632881.1">
    <property type="nucleotide sequence ID" value="NZ_CVRB01000001.1"/>
</dbReference>
<feature type="domain" description="Amino acid permease/ SLC12A" evidence="8">
    <location>
        <begin position="13"/>
        <end position="372"/>
    </location>
</feature>
<dbReference type="GO" id="GO:0006865">
    <property type="term" value="P:amino acid transport"/>
    <property type="evidence" value="ECO:0007669"/>
    <property type="project" value="UniProtKB-KW"/>
</dbReference>
<feature type="transmembrane region" description="Helical" evidence="7">
    <location>
        <begin position="281"/>
        <end position="304"/>
    </location>
</feature>
<evidence type="ECO:0000313" key="9">
    <source>
        <dbReference type="EMBL" id="CRK81642.1"/>
    </source>
</evidence>
<dbReference type="STRING" id="1499688.BN000_01551"/>
<evidence type="ECO:0000256" key="2">
    <source>
        <dbReference type="ARBA" id="ARBA00022448"/>
    </source>
</evidence>
<dbReference type="GO" id="GO:0005886">
    <property type="term" value="C:plasma membrane"/>
    <property type="evidence" value="ECO:0007669"/>
    <property type="project" value="UniProtKB-SubCell"/>
</dbReference>
<proteinExistence type="predicted"/>
<keyword evidence="6 7" id="KW-0472">Membrane</keyword>
<gene>
    <name evidence="9" type="ORF">BN000_01551</name>
</gene>
<feature type="transmembrane region" description="Helical" evidence="7">
    <location>
        <begin position="408"/>
        <end position="428"/>
    </location>
</feature>
<evidence type="ECO:0000256" key="4">
    <source>
        <dbReference type="ARBA" id="ARBA00022970"/>
    </source>
</evidence>
<evidence type="ECO:0000256" key="3">
    <source>
        <dbReference type="ARBA" id="ARBA00022692"/>
    </source>
</evidence>
<feature type="transmembrane region" description="Helical" evidence="7">
    <location>
        <begin position="194"/>
        <end position="218"/>
    </location>
</feature>
<keyword evidence="4" id="KW-0029">Amino-acid transport</keyword>
<dbReference type="OrthoDB" id="9780162at2"/>
<feature type="transmembrane region" description="Helical" evidence="7">
    <location>
        <begin position="39"/>
        <end position="58"/>
    </location>
</feature>